<accession>A0AA88QA35</accession>
<proteinExistence type="predicted"/>
<dbReference type="EMBL" id="JAUYZG010000003">
    <property type="protein sequence ID" value="KAK2910945.1"/>
    <property type="molecule type" value="Genomic_DNA"/>
</dbReference>
<protein>
    <submittedName>
        <fullName evidence="1">Uncharacterized protein</fullName>
    </submittedName>
</protein>
<keyword evidence="2" id="KW-1185">Reference proteome</keyword>
<reference evidence="1" key="1">
    <citation type="submission" date="2023-08" db="EMBL/GenBank/DDBJ databases">
        <title>Chromosome-level Genome Assembly of mud carp (Cirrhinus molitorella).</title>
        <authorList>
            <person name="Liu H."/>
        </authorList>
    </citation>
    <scope>NUCLEOTIDE SEQUENCE</scope>
    <source>
        <strain evidence="1">Prfri</strain>
        <tissue evidence="1">Muscle</tissue>
    </source>
</reference>
<organism evidence="1 2">
    <name type="scientific">Cirrhinus molitorella</name>
    <name type="common">mud carp</name>
    <dbReference type="NCBI Taxonomy" id="172907"/>
    <lineage>
        <taxon>Eukaryota</taxon>
        <taxon>Metazoa</taxon>
        <taxon>Chordata</taxon>
        <taxon>Craniata</taxon>
        <taxon>Vertebrata</taxon>
        <taxon>Euteleostomi</taxon>
        <taxon>Actinopterygii</taxon>
        <taxon>Neopterygii</taxon>
        <taxon>Teleostei</taxon>
        <taxon>Ostariophysi</taxon>
        <taxon>Cypriniformes</taxon>
        <taxon>Cyprinidae</taxon>
        <taxon>Labeoninae</taxon>
        <taxon>Labeonini</taxon>
        <taxon>Cirrhinus</taxon>
    </lineage>
</organism>
<sequence length="196" mass="22030">MKNLIVFAGLLSITLGFPLGSPLHKRERRRRHLGFGYGYGYGQIYPFYIPFQQPDINNDFTPEIYIRDHTRSSIPRPVTPRPPITSQQRRTTSMVQPVLFGDDLCPPSRDDHLNSDQLPVFVYVDPKEWSSMGGERPFAPGQSGSNNLQPAFAIIPGVFLPASEDSQVTPRPIQNTQAPKAPDQLRITESGLKQKD</sequence>
<comment type="caution">
    <text evidence="1">The sequence shown here is derived from an EMBL/GenBank/DDBJ whole genome shotgun (WGS) entry which is preliminary data.</text>
</comment>
<evidence type="ECO:0000313" key="2">
    <source>
        <dbReference type="Proteomes" id="UP001187343"/>
    </source>
</evidence>
<gene>
    <name evidence="1" type="ORF">Q8A67_003078</name>
</gene>
<name>A0AA88QA35_9TELE</name>
<dbReference type="AlphaFoldDB" id="A0AA88QA35"/>
<evidence type="ECO:0000313" key="1">
    <source>
        <dbReference type="EMBL" id="KAK2910945.1"/>
    </source>
</evidence>
<dbReference type="Proteomes" id="UP001187343">
    <property type="component" value="Unassembled WGS sequence"/>
</dbReference>